<dbReference type="EMBL" id="BAABHS010000034">
    <property type="protein sequence ID" value="GAA4987655.1"/>
    <property type="molecule type" value="Genomic_DNA"/>
</dbReference>
<feature type="domain" description="AB hydrolase-1" evidence="1">
    <location>
        <begin position="26"/>
        <end position="248"/>
    </location>
</feature>
<evidence type="ECO:0000313" key="2">
    <source>
        <dbReference type="EMBL" id="GAA4987655.1"/>
    </source>
</evidence>
<keyword evidence="2" id="KW-0378">Hydrolase</keyword>
<dbReference type="InterPro" id="IPR029058">
    <property type="entry name" value="AB_hydrolase_fold"/>
</dbReference>
<dbReference type="InterPro" id="IPR050228">
    <property type="entry name" value="Carboxylesterase_BioH"/>
</dbReference>
<dbReference type="SUPFAM" id="SSF53474">
    <property type="entry name" value="alpha/beta-Hydrolases"/>
    <property type="match status" value="1"/>
</dbReference>
<protein>
    <submittedName>
        <fullName evidence="2">Alpha/beta hydrolase</fullName>
    </submittedName>
</protein>
<dbReference type="PANTHER" id="PTHR43194:SF2">
    <property type="entry name" value="PEROXISOMAL MEMBRANE PROTEIN LPX1"/>
    <property type="match status" value="1"/>
</dbReference>
<evidence type="ECO:0000313" key="3">
    <source>
        <dbReference type="Proteomes" id="UP001500466"/>
    </source>
</evidence>
<dbReference type="Gene3D" id="3.40.50.1820">
    <property type="entry name" value="alpha/beta hydrolase"/>
    <property type="match status" value="1"/>
</dbReference>
<comment type="caution">
    <text evidence="2">The sequence shown here is derived from an EMBL/GenBank/DDBJ whole genome shotgun (WGS) entry which is preliminary data.</text>
</comment>
<dbReference type="GO" id="GO:0016787">
    <property type="term" value="F:hydrolase activity"/>
    <property type="evidence" value="ECO:0007669"/>
    <property type="project" value="UniProtKB-KW"/>
</dbReference>
<dbReference type="Pfam" id="PF12697">
    <property type="entry name" value="Abhydrolase_6"/>
    <property type="match status" value="1"/>
</dbReference>
<dbReference type="InterPro" id="IPR000073">
    <property type="entry name" value="AB_hydrolase_1"/>
</dbReference>
<gene>
    <name evidence="2" type="ORF">GCM10023205_68080</name>
</gene>
<keyword evidence="3" id="KW-1185">Reference proteome</keyword>
<organism evidence="2 3">
    <name type="scientific">Yinghuangia aomiensis</name>
    <dbReference type="NCBI Taxonomy" id="676205"/>
    <lineage>
        <taxon>Bacteria</taxon>
        <taxon>Bacillati</taxon>
        <taxon>Actinomycetota</taxon>
        <taxon>Actinomycetes</taxon>
        <taxon>Kitasatosporales</taxon>
        <taxon>Streptomycetaceae</taxon>
        <taxon>Yinghuangia</taxon>
    </lineage>
</organism>
<accession>A0ABP9I4N6</accession>
<name>A0ABP9I4N6_9ACTN</name>
<dbReference type="RefSeq" id="WP_345679648.1">
    <property type="nucleotide sequence ID" value="NZ_BAABHS010000034.1"/>
</dbReference>
<evidence type="ECO:0000259" key="1">
    <source>
        <dbReference type="Pfam" id="PF12697"/>
    </source>
</evidence>
<dbReference type="Proteomes" id="UP001500466">
    <property type="component" value="Unassembled WGS sequence"/>
</dbReference>
<dbReference type="PANTHER" id="PTHR43194">
    <property type="entry name" value="HYDROLASE ALPHA/BETA FOLD FAMILY"/>
    <property type="match status" value="1"/>
</dbReference>
<reference evidence="3" key="1">
    <citation type="journal article" date="2019" name="Int. J. Syst. Evol. Microbiol.">
        <title>The Global Catalogue of Microorganisms (GCM) 10K type strain sequencing project: providing services to taxonomists for standard genome sequencing and annotation.</title>
        <authorList>
            <consortium name="The Broad Institute Genomics Platform"/>
            <consortium name="The Broad Institute Genome Sequencing Center for Infectious Disease"/>
            <person name="Wu L."/>
            <person name="Ma J."/>
        </authorList>
    </citation>
    <scope>NUCLEOTIDE SEQUENCE [LARGE SCALE GENOMIC DNA]</scope>
    <source>
        <strain evidence="3">JCM 17986</strain>
    </source>
</reference>
<proteinExistence type="predicted"/>
<sequence>MKRADLAHPDGRVSVLAAGPEVGPAVLALPGITCPAAAWAPMAARLAAEGLRVIVVDQRGRGRTTVGRGGYGVSRMAGDTAWVMRTLGLGYRTVVLGHSLGALVAARCAEARRTVLVDPPLCPDGRPYPAAADDYVRMVGAPPTAAEARRIHPDWAPGFAAAWAEALPSVRADAVREAHRDFHDGEFLRAWPALAGARTTLLYGAASDVVGEADAAALRAANPAASVVRVPGAGHMVPFQQPDAVVRAVGAAVEAAADDTIGSRTPWTEGIEAAR</sequence>